<accession>A0A7J7DAE5</accession>
<dbReference type="InterPro" id="IPR000796">
    <property type="entry name" value="Asp_trans"/>
</dbReference>
<evidence type="ECO:0000256" key="2">
    <source>
        <dbReference type="ARBA" id="ARBA00011738"/>
    </source>
</evidence>
<proteinExistence type="predicted"/>
<comment type="cofactor">
    <cofactor evidence="1">
        <name>pyridoxal 5'-phosphate</name>
        <dbReference type="ChEBI" id="CHEBI:597326"/>
    </cofactor>
</comment>
<dbReference type="InParanoid" id="A0A7J7DAE5"/>
<comment type="subunit">
    <text evidence="2">Homodimer.</text>
</comment>
<protein>
    <recommendedName>
        <fullName evidence="7">Aminotransferase class I/classII large domain-containing protein</fullName>
    </recommendedName>
</protein>
<comment type="catalytic activity">
    <reaction evidence="6">
        <text>L-aspartate + 2-oxoglutarate = oxaloacetate + L-glutamate</text>
        <dbReference type="Rhea" id="RHEA:21824"/>
        <dbReference type="ChEBI" id="CHEBI:16452"/>
        <dbReference type="ChEBI" id="CHEBI:16810"/>
        <dbReference type="ChEBI" id="CHEBI:29985"/>
        <dbReference type="ChEBI" id="CHEBI:29991"/>
        <dbReference type="EC" id="2.6.1.1"/>
    </reaction>
</comment>
<name>A0A7J7DAE5_TRIWF</name>
<dbReference type="Gene3D" id="3.40.640.10">
    <property type="entry name" value="Type I PLP-dependent aspartate aminotransferase-like (Major domain)"/>
    <property type="match status" value="1"/>
</dbReference>
<dbReference type="Pfam" id="PF00155">
    <property type="entry name" value="Aminotran_1_2"/>
    <property type="match status" value="1"/>
</dbReference>
<dbReference type="SUPFAM" id="SSF53383">
    <property type="entry name" value="PLP-dependent transferases"/>
    <property type="match status" value="1"/>
</dbReference>
<dbReference type="InterPro" id="IPR015421">
    <property type="entry name" value="PyrdxlP-dep_Trfase_major"/>
</dbReference>
<dbReference type="AlphaFoldDB" id="A0A7J7DAE5"/>
<reference evidence="8 9" key="1">
    <citation type="journal article" date="2020" name="Nat. Commun.">
        <title>Genome of Tripterygium wilfordii and identification of cytochrome P450 involved in triptolide biosynthesis.</title>
        <authorList>
            <person name="Tu L."/>
            <person name="Su P."/>
            <person name="Zhang Z."/>
            <person name="Gao L."/>
            <person name="Wang J."/>
            <person name="Hu T."/>
            <person name="Zhou J."/>
            <person name="Zhang Y."/>
            <person name="Zhao Y."/>
            <person name="Liu Y."/>
            <person name="Song Y."/>
            <person name="Tong Y."/>
            <person name="Lu Y."/>
            <person name="Yang J."/>
            <person name="Xu C."/>
            <person name="Jia M."/>
            <person name="Peters R.J."/>
            <person name="Huang L."/>
            <person name="Gao W."/>
        </authorList>
    </citation>
    <scope>NUCLEOTIDE SEQUENCE [LARGE SCALE GENOMIC DNA]</scope>
    <source>
        <strain evidence="9">cv. XIE 37</strain>
        <tissue evidence="8">Leaf</tissue>
    </source>
</reference>
<dbReference type="EMBL" id="JAAARO010000009">
    <property type="protein sequence ID" value="KAF5743264.1"/>
    <property type="molecule type" value="Genomic_DNA"/>
</dbReference>
<evidence type="ECO:0000256" key="1">
    <source>
        <dbReference type="ARBA" id="ARBA00001933"/>
    </source>
</evidence>
<keyword evidence="5" id="KW-0663">Pyridoxal phosphate</keyword>
<evidence type="ECO:0000259" key="7">
    <source>
        <dbReference type="Pfam" id="PF00155"/>
    </source>
</evidence>
<evidence type="ECO:0000313" key="8">
    <source>
        <dbReference type="EMBL" id="KAF5743264.1"/>
    </source>
</evidence>
<sequence length="134" mass="15189">MDVSACPTSSSCGNSVFNHLVQAAEDPILEDFAYLNWFVFSYANSPAIRENRVTTVQIPVLVRPTGRPWFCSMWSYFAFSCRCHNPTGVDLTLQQWEQIRQLMRSRDLLPFFDNAFQVCKAADVAGRVDSKVAN</sequence>
<dbReference type="PANTHER" id="PTHR11879">
    <property type="entry name" value="ASPARTATE AMINOTRANSFERASE"/>
    <property type="match status" value="1"/>
</dbReference>
<dbReference type="GO" id="GO:0004069">
    <property type="term" value="F:L-aspartate:2-oxoglutarate aminotransferase activity"/>
    <property type="evidence" value="ECO:0007669"/>
    <property type="project" value="TreeGrafter"/>
</dbReference>
<comment type="caution">
    <text evidence="8">The sequence shown here is derived from an EMBL/GenBank/DDBJ whole genome shotgun (WGS) entry which is preliminary data.</text>
</comment>
<evidence type="ECO:0000313" key="9">
    <source>
        <dbReference type="Proteomes" id="UP000593562"/>
    </source>
</evidence>
<keyword evidence="4" id="KW-0808">Transferase</keyword>
<dbReference type="GO" id="GO:0030170">
    <property type="term" value="F:pyridoxal phosphate binding"/>
    <property type="evidence" value="ECO:0007669"/>
    <property type="project" value="InterPro"/>
</dbReference>
<gene>
    <name evidence="8" type="ORF">HS088_TW09G01330</name>
</gene>
<dbReference type="Proteomes" id="UP000593562">
    <property type="component" value="Unassembled WGS sequence"/>
</dbReference>
<evidence type="ECO:0000256" key="3">
    <source>
        <dbReference type="ARBA" id="ARBA00022576"/>
    </source>
</evidence>
<dbReference type="GO" id="GO:0005739">
    <property type="term" value="C:mitochondrion"/>
    <property type="evidence" value="ECO:0007669"/>
    <property type="project" value="TreeGrafter"/>
</dbReference>
<evidence type="ECO:0000256" key="4">
    <source>
        <dbReference type="ARBA" id="ARBA00022679"/>
    </source>
</evidence>
<keyword evidence="3" id="KW-0032">Aminotransferase</keyword>
<organism evidence="8 9">
    <name type="scientific">Tripterygium wilfordii</name>
    <name type="common">Thunder God vine</name>
    <dbReference type="NCBI Taxonomy" id="458696"/>
    <lineage>
        <taxon>Eukaryota</taxon>
        <taxon>Viridiplantae</taxon>
        <taxon>Streptophyta</taxon>
        <taxon>Embryophyta</taxon>
        <taxon>Tracheophyta</taxon>
        <taxon>Spermatophyta</taxon>
        <taxon>Magnoliopsida</taxon>
        <taxon>eudicotyledons</taxon>
        <taxon>Gunneridae</taxon>
        <taxon>Pentapetalae</taxon>
        <taxon>rosids</taxon>
        <taxon>fabids</taxon>
        <taxon>Celastrales</taxon>
        <taxon>Celastraceae</taxon>
        <taxon>Tripterygium</taxon>
    </lineage>
</organism>
<dbReference type="GO" id="GO:0006520">
    <property type="term" value="P:amino acid metabolic process"/>
    <property type="evidence" value="ECO:0007669"/>
    <property type="project" value="InterPro"/>
</dbReference>
<evidence type="ECO:0000256" key="6">
    <source>
        <dbReference type="ARBA" id="ARBA00049185"/>
    </source>
</evidence>
<keyword evidence="9" id="KW-1185">Reference proteome</keyword>
<dbReference type="InterPro" id="IPR004839">
    <property type="entry name" value="Aminotransferase_I/II_large"/>
</dbReference>
<dbReference type="PANTHER" id="PTHR11879:SF57">
    <property type="entry name" value="ASPARTATE AMINOTRANSFERASE 3, CHLOROPLASTIC"/>
    <property type="match status" value="1"/>
</dbReference>
<evidence type="ECO:0000256" key="5">
    <source>
        <dbReference type="ARBA" id="ARBA00022898"/>
    </source>
</evidence>
<feature type="domain" description="Aminotransferase class I/classII large" evidence="7">
    <location>
        <begin position="81"/>
        <end position="119"/>
    </location>
</feature>
<dbReference type="InterPro" id="IPR015424">
    <property type="entry name" value="PyrdxlP-dep_Trfase"/>
</dbReference>